<gene>
    <name evidence="2" type="ORF">LPLAT_LOCUS11237</name>
</gene>
<organism evidence="2 3">
    <name type="scientific">Lasius platythorax</name>
    <dbReference type="NCBI Taxonomy" id="488582"/>
    <lineage>
        <taxon>Eukaryota</taxon>
        <taxon>Metazoa</taxon>
        <taxon>Ecdysozoa</taxon>
        <taxon>Arthropoda</taxon>
        <taxon>Hexapoda</taxon>
        <taxon>Insecta</taxon>
        <taxon>Pterygota</taxon>
        <taxon>Neoptera</taxon>
        <taxon>Endopterygota</taxon>
        <taxon>Hymenoptera</taxon>
        <taxon>Apocrita</taxon>
        <taxon>Aculeata</taxon>
        <taxon>Formicoidea</taxon>
        <taxon>Formicidae</taxon>
        <taxon>Formicinae</taxon>
        <taxon>Lasius</taxon>
        <taxon>Lasius</taxon>
    </lineage>
</organism>
<sequence>MRVPRAEVFGLLGGVLTSDNIIRKDFHCPTTTHAGQLHSPNGDSDNSNGSQRAVAVTRSEVEQQQQQPHRQRQQQRQATATVPVLACTNQSSITTPTTAFTVASSMLLLQTQVSSIFLLYDTFQPLPVSRNSY</sequence>
<dbReference type="EMBL" id="OZ034829">
    <property type="protein sequence ID" value="CAL1685825.1"/>
    <property type="molecule type" value="Genomic_DNA"/>
</dbReference>
<evidence type="ECO:0000313" key="3">
    <source>
        <dbReference type="Proteomes" id="UP001497644"/>
    </source>
</evidence>
<name>A0AAV2P2E8_9HYME</name>
<feature type="compositionally biased region" description="Low complexity" evidence="1">
    <location>
        <begin position="41"/>
        <end position="50"/>
    </location>
</feature>
<dbReference type="Proteomes" id="UP001497644">
    <property type="component" value="Chromosome 6"/>
</dbReference>
<feature type="region of interest" description="Disordered" evidence="1">
    <location>
        <begin position="32"/>
        <end position="80"/>
    </location>
</feature>
<protein>
    <submittedName>
        <fullName evidence="2">Uncharacterized protein</fullName>
    </submittedName>
</protein>
<accession>A0AAV2P2E8</accession>
<dbReference type="AlphaFoldDB" id="A0AAV2P2E8"/>
<reference evidence="2" key="1">
    <citation type="submission" date="2024-04" db="EMBL/GenBank/DDBJ databases">
        <authorList>
            <consortium name="Molecular Ecology Group"/>
        </authorList>
    </citation>
    <scope>NUCLEOTIDE SEQUENCE</scope>
</reference>
<keyword evidence="3" id="KW-1185">Reference proteome</keyword>
<evidence type="ECO:0000256" key="1">
    <source>
        <dbReference type="SAM" id="MobiDB-lite"/>
    </source>
</evidence>
<proteinExistence type="predicted"/>
<evidence type="ECO:0000313" key="2">
    <source>
        <dbReference type="EMBL" id="CAL1685825.1"/>
    </source>
</evidence>